<organism evidence="3 4">
    <name type="scientific">Dekkera bruxellensis</name>
    <name type="common">Brettanomyces custersii</name>
    <dbReference type="NCBI Taxonomy" id="5007"/>
    <lineage>
        <taxon>Eukaryota</taxon>
        <taxon>Fungi</taxon>
        <taxon>Dikarya</taxon>
        <taxon>Ascomycota</taxon>
        <taxon>Saccharomycotina</taxon>
        <taxon>Pichiomycetes</taxon>
        <taxon>Pichiales</taxon>
        <taxon>Pichiaceae</taxon>
        <taxon>Brettanomyces</taxon>
    </lineage>
</organism>
<keyword evidence="4" id="KW-1185">Reference proteome</keyword>
<feature type="compositionally biased region" description="Polar residues" evidence="2">
    <location>
        <begin position="60"/>
        <end position="78"/>
    </location>
</feature>
<feature type="coiled-coil region" evidence="1">
    <location>
        <begin position="251"/>
        <end position="278"/>
    </location>
</feature>
<feature type="region of interest" description="Disordered" evidence="2">
    <location>
        <begin position="202"/>
        <end position="222"/>
    </location>
</feature>
<feature type="region of interest" description="Disordered" evidence="2">
    <location>
        <begin position="1"/>
        <end position="78"/>
    </location>
</feature>
<evidence type="ECO:0000313" key="3">
    <source>
        <dbReference type="EMBL" id="VUG19503.1"/>
    </source>
</evidence>
<feature type="compositionally biased region" description="Basic and acidic residues" evidence="2">
    <location>
        <begin position="208"/>
        <end position="222"/>
    </location>
</feature>
<evidence type="ECO:0000313" key="4">
    <source>
        <dbReference type="Proteomes" id="UP000478008"/>
    </source>
</evidence>
<sequence length="470" mass="53471">MENSDISEPNPWSDSVKSLNGSDYTNADVPENNVWNEINNEFGATVRPKNSESKHDASILNHSPTDGNSDSQSDFGSFESTKSLKAPFISNNDFMNQVNKLFSTDIHPIECGLKGNTHIDNNYLRSYEKLTLPNRTYPKDKTLPINCRPRVKFMKSQIYKELVRICREWSLIESGLDGCEVKDKEEDQKRMNIFQWSSRIDKDTDESENNKNELAKRQKRHQELNRRRLSSKLLGVASLAAGKIVSDRQKQEQIERQLALKERQKREIRLNEEKVKKQLVAERYKIVEKEANKYSSKKKGFFFKMFGRKSKIARDHLSAENIYNKDDPADPKPCDDKQKDLLFLVDEFDGLQTGGESDLEDDDKKRQRRKKRNYTDSDDDDDDDDDDSIAEGQYNQLTGIDGSDLILSKEGEAKTGIDKLGLDDGLSNLSDITVYASANVANAQDASKQSLSNGLSAQIDTTKSGQLIDL</sequence>
<evidence type="ECO:0000256" key="2">
    <source>
        <dbReference type="SAM" id="MobiDB-lite"/>
    </source>
</evidence>
<reference evidence="3 4" key="1">
    <citation type="submission" date="2019-07" db="EMBL/GenBank/DDBJ databases">
        <authorList>
            <person name="Friedrich A."/>
            <person name="Schacherer J."/>
        </authorList>
    </citation>
    <scope>NUCLEOTIDE SEQUENCE [LARGE SCALE GENOMIC DNA]</scope>
</reference>
<dbReference type="EMBL" id="CABFWN010000005">
    <property type="protein sequence ID" value="VUG19503.1"/>
    <property type="molecule type" value="Genomic_DNA"/>
</dbReference>
<gene>
    <name evidence="3" type="ORF">DEBR0S5_04456G</name>
</gene>
<name>A0A7D9H1I4_DEKBR</name>
<feature type="region of interest" description="Disordered" evidence="2">
    <location>
        <begin position="353"/>
        <end position="395"/>
    </location>
</feature>
<dbReference type="Proteomes" id="UP000478008">
    <property type="component" value="Unassembled WGS sequence"/>
</dbReference>
<protein>
    <submittedName>
        <fullName evidence="3">DEBR0S5_04456g1_1</fullName>
    </submittedName>
</protein>
<keyword evidence="1" id="KW-0175">Coiled coil</keyword>
<accession>A0A7D9H1I4</accession>
<feature type="compositionally biased region" description="Polar residues" evidence="2">
    <location>
        <begin position="1"/>
        <end position="25"/>
    </location>
</feature>
<feature type="compositionally biased region" description="Acidic residues" evidence="2">
    <location>
        <begin position="376"/>
        <end position="389"/>
    </location>
</feature>
<proteinExistence type="predicted"/>
<evidence type="ECO:0000256" key="1">
    <source>
        <dbReference type="SAM" id="Coils"/>
    </source>
</evidence>
<dbReference type="AlphaFoldDB" id="A0A7D9H1I4"/>